<dbReference type="PANTHER" id="PTHR35218:SF9">
    <property type="entry name" value="ENDONUCLEASE_EXONUCLEASE_PHOSPHATASE DOMAIN-CONTAINING PROTEIN"/>
    <property type="match status" value="1"/>
</dbReference>
<dbReference type="AlphaFoldDB" id="A0A803P3B0"/>
<evidence type="ECO:0000313" key="2">
    <source>
        <dbReference type="EnsemblPlants" id="cds.evm.model.02.942"/>
    </source>
</evidence>
<reference evidence="2" key="2">
    <citation type="submission" date="2021-03" db="UniProtKB">
        <authorList>
            <consortium name="EnsemblPlants"/>
        </authorList>
    </citation>
    <scope>IDENTIFICATION</scope>
</reference>
<dbReference type="InterPro" id="IPR005135">
    <property type="entry name" value="Endo/exonuclease/phosphatase"/>
</dbReference>
<name>A0A803P3B0_CANSA</name>
<evidence type="ECO:0000313" key="3">
    <source>
        <dbReference type="Proteomes" id="UP000596661"/>
    </source>
</evidence>
<proteinExistence type="predicted"/>
<protein>
    <recommendedName>
        <fullName evidence="1">Endonuclease/exonuclease/phosphatase domain-containing protein</fullName>
    </recommendedName>
</protein>
<dbReference type="Proteomes" id="UP000596661">
    <property type="component" value="Chromosome 2"/>
</dbReference>
<dbReference type="OMA" id="IATIWER"/>
<sequence length="367" mass="40631">MERMDNGNDDDLLYGPWLKDAKLPTNGYDKYRTDFSKSNAWPLLTRLAHKSLVITIPTLGVRSQPQPKILFHGESSTPVSNMAMNDSNASVLLQQNPHQPQTLPLSSITTSPHNHLSSITTVASNMLITKHSSSPTIPSTTSGMNPLPINHSPITNLNQIDTPDIGSTSNPQIQFATYPPNSLPNFTTINNLLHGLGNSRALRHLRLLIQQQSPHVLFLMETRLNNNSLNRIQQSLKFTHGLEVPRIGLSGGCMLLWKDDIDVNLNTFGSYFFDCFMTATGGQQYHFTAFYGAPTAQNTSVSSTLLCRLADVAPLQPWLIIGYFNEILSNQNKSGGSLRSETHMSAFRSALDHCHLFDPPFQGNSYT</sequence>
<dbReference type="EnsemblPlants" id="evm.model.02.942">
    <property type="protein sequence ID" value="cds.evm.model.02.942"/>
    <property type="gene ID" value="evm.TU.02.942"/>
</dbReference>
<dbReference type="Pfam" id="PF03372">
    <property type="entry name" value="Exo_endo_phos"/>
    <property type="match status" value="1"/>
</dbReference>
<reference evidence="2" key="1">
    <citation type="submission" date="2018-11" db="EMBL/GenBank/DDBJ databases">
        <authorList>
            <person name="Grassa J C."/>
        </authorList>
    </citation>
    <scope>NUCLEOTIDE SEQUENCE [LARGE SCALE GENOMIC DNA]</scope>
</reference>
<accession>A0A803P3B0</accession>
<organism evidence="2 3">
    <name type="scientific">Cannabis sativa</name>
    <name type="common">Hemp</name>
    <name type="synonym">Marijuana</name>
    <dbReference type="NCBI Taxonomy" id="3483"/>
    <lineage>
        <taxon>Eukaryota</taxon>
        <taxon>Viridiplantae</taxon>
        <taxon>Streptophyta</taxon>
        <taxon>Embryophyta</taxon>
        <taxon>Tracheophyta</taxon>
        <taxon>Spermatophyta</taxon>
        <taxon>Magnoliopsida</taxon>
        <taxon>eudicotyledons</taxon>
        <taxon>Gunneridae</taxon>
        <taxon>Pentapetalae</taxon>
        <taxon>rosids</taxon>
        <taxon>fabids</taxon>
        <taxon>Rosales</taxon>
        <taxon>Cannabaceae</taxon>
        <taxon>Cannabis</taxon>
    </lineage>
</organism>
<dbReference type="SUPFAM" id="SSF56219">
    <property type="entry name" value="DNase I-like"/>
    <property type="match status" value="1"/>
</dbReference>
<feature type="domain" description="Endonuclease/exonuclease/phosphatase" evidence="1">
    <location>
        <begin position="191"/>
        <end position="279"/>
    </location>
</feature>
<dbReference type="EMBL" id="UZAU01000144">
    <property type="status" value="NOT_ANNOTATED_CDS"/>
    <property type="molecule type" value="Genomic_DNA"/>
</dbReference>
<keyword evidence="3" id="KW-1185">Reference proteome</keyword>
<dbReference type="PANTHER" id="PTHR35218">
    <property type="entry name" value="RNASE H DOMAIN-CONTAINING PROTEIN"/>
    <property type="match status" value="1"/>
</dbReference>
<dbReference type="Gene3D" id="3.60.10.10">
    <property type="entry name" value="Endonuclease/exonuclease/phosphatase"/>
    <property type="match status" value="1"/>
</dbReference>
<dbReference type="GO" id="GO:0003824">
    <property type="term" value="F:catalytic activity"/>
    <property type="evidence" value="ECO:0007669"/>
    <property type="project" value="InterPro"/>
</dbReference>
<dbReference type="Gramene" id="evm.model.02.942">
    <property type="protein sequence ID" value="cds.evm.model.02.942"/>
    <property type="gene ID" value="evm.TU.02.942"/>
</dbReference>
<dbReference type="InterPro" id="IPR036691">
    <property type="entry name" value="Endo/exonu/phosph_ase_sf"/>
</dbReference>
<evidence type="ECO:0000259" key="1">
    <source>
        <dbReference type="Pfam" id="PF03372"/>
    </source>
</evidence>